<comment type="subcellular location">
    <subcellularLocation>
        <location evidence="1">Cell membrane</location>
        <topology evidence="1">Multi-pass membrane protein</topology>
    </subcellularLocation>
</comment>
<gene>
    <name evidence="9" type="ORF">EV195_11056</name>
</gene>
<evidence type="ECO:0000256" key="4">
    <source>
        <dbReference type="ARBA" id="ARBA00022692"/>
    </source>
</evidence>
<feature type="binding site" evidence="7">
    <location>
        <position position="190"/>
    </location>
    <ligand>
        <name>Mg(2+)</name>
        <dbReference type="ChEBI" id="CHEBI:18420"/>
    </ligand>
</feature>
<keyword evidence="4 8" id="KW-0812">Transmembrane</keyword>
<evidence type="ECO:0000313" key="9">
    <source>
        <dbReference type="EMBL" id="TCP22927.1"/>
    </source>
</evidence>
<comment type="caution">
    <text evidence="9">The sequence shown here is derived from an EMBL/GenBank/DDBJ whole genome shotgun (WGS) entry which is preliminary data.</text>
</comment>
<dbReference type="RefSeq" id="WP_132795710.1">
    <property type="nucleotide sequence ID" value="NZ_SLXM01000010.1"/>
</dbReference>
<dbReference type="GO" id="GO:0005886">
    <property type="term" value="C:plasma membrane"/>
    <property type="evidence" value="ECO:0007669"/>
    <property type="project" value="UniProtKB-SubCell"/>
</dbReference>
<dbReference type="PANTHER" id="PTHR22926:SF3">
    <property type="entry name" value="UNDECAPRENYL-PHOSPHATE ALPHA-N-ACETYLGLUCOSAMINYL 1-PHOSPHATE TRANSFERASE"/>
    <property type="match status" value="1"/>
</dbReference>
<dbReference type="EMBL" id="SLXM01000010">
    <property type="protein sequence ID" value="TCP22927.1"/>
    <property type="molecule type" value="Genomic_DNA"/>
</dbReference>
<keyword evidence="3 9" id="KW-0808">Transferase</keyword>
<feature type="transmembrane region" description="Helical" evidence="8">
    <location>
        <begin position="262"/>
        <end position="283"/>
    </location>
</feature>
<feature type="transmembrane region" description="Helical" evidence="8">
    <location>
        <begin position="215"/>
        <end position="233"/>
    </location>
</feature>
<dbReference type="OrthoDB" id="9783652at2"/>
<evidence type="ECO:0000313" key="10">
    <source>
        <dbReference type="Proteomes" id="UP000294564"/>
    </source>
</evidence>
<feature type="transmembrane region" description="Helical" evidence="8">
    <location>
        <begin position="289"/>
        <end position="309"/>
    </location>
</feature>
<feature type="transmembrane region" description="Helical" evidence="8">
    <location>
        <begin position="164"/>
        <end position="180"/>
    </location>
</feature>
<name>A0A4R2NMR9_9FLAO</name>
<dbReference type="GO" id="GO:0009103">
    <property type="term" value="P:lipopolysaccharide biosynthetic process"/>
    <property type="evidence" value="ECO:0007669"/>
    <property type="project" value="TreeGrafter"/>
</dbReference>
<keyword evidence="2" id="KW-1003">Cell membrane</keyword>
<dbReference type="GO" id="GO:0044038">
    <property type="term" value="P:cell wall macromolecule biosynthetic process"/>
    <property type="evidence" value="ECO:0007669"/>
    <property type="project" value="TreeGrafter"/>
</dbReference>
<proteinExistence type="predicted"/>
<dbReference type="GO" id="GO:0016780">
    <property type="term" value="F:phosphotransferase activity, for other substituted phosphate groups"/>
    <property type="evidence" value="ECO:0007669"/>
    <property type="project" value="InterPro"/>
</dbReference>
<evidence type="ECO:0000256" key="6">
    <source>
        <dbReference type="ARBA" id="ARBA00023136"/>
    </source>
</evidence>
<feature type="transmembrane region" description="Helical" evidence="8">
    <location>
        <begin position="187"/>
        <end position="209"/>
    </location>
</feature>
<dbReference type="GO" id="GO:0046872">
    <property type="term" value="F:metal ion binding"/>
    <property type="evidence" value="ECO:0007669"/>
    <property type="project" value="UniProtKB-KW"/>
</dbReference>
<dbReference type="Proteomes" id="UP000294564">
    <property type="component" value="Unassembled WGS sequence"/>
</dbReference>
<evidence type="ECO:0000256" key="8">
    <source>
        <dbReference type="SAM" id="Phobius"/>
    </source>
</evidence>
<evidence type="ECO:0000256" key="7">
    <source>
        <dbReference type="PIRSR" id="PIRSR600715-1"/>
    </source>
</evidence>
<protein>
    <submittedName>
        <fullName evidence="9">UDP-N-acetylmuramyl pentapeptide phosphotransferase/UDP-N-acetylglucosamine-1-phosphate transferase</fullName>
    </submittedName>
</protein>
<dbReference type="AlphaFoldDB" id="A0A4R2NMR9"/>
<reference evidence="9 10" key="1">
    <citation type="submission" date="2019-03" db="EMBL/GenBank/DDBJ databases">
        <title>Genomic Encyclopedia of Type Strains, Phase IV (KMG-IV): sequencing the most valuable type-strain genomes for metagenomic binning, comparative biology and taxonomic classification.</title>
        <authorList>
            <person name="Goeker M."/>
        </authorList>
    </citation>
    <scope>NUCLEOTIDE SEQUENCE [LARGE SCALE GENOMIC DNA]</scope>
    <source>
        <strain evidence="9 10">DSM 14836</strain>
    </source>
</reference>
<feature type="transmembrane region" description="Helical" evidence="8">
    <location>
        <begin position="40"/>
        <end position="58"/>
    </location>
</feature>
<accession>A0A4R2NMR9</accession>
<feature type="binding site" evidence="7">
    <location>
        <position position="130"/>
    </location>
    <ligand>
        <name>Mg(2+)</name>
        <dbReference type="ChEBI" id="CHEBI:18420"/>
    </ligand>
</feature>
<dbReference type="CDD" id="cd06854">
    <property type="entry name" value="GT_WbpL_WbcO_like"/>
    <property type="match status" value="1"/>
</dbReference>
<dbReference type="GO" id="GO:0071555">
    <property type="term" value="P:cell wall organization"/>
    <property type="evidence" value="ECO:0007669"/>
    <property type="project" value="TreeGrafter"/>
</dbReference>
<keyword evidence="7" id="KW-0479">Metal-binding</keyword>
<evidence type="ECO:0000256" key="1">
    <source>
        <dbReference type="ARBA" id="ARBA00004651"/>
    </source>
</evidence>
<evidence type="ECO:0000256" key="5">
    <source>
        <dbReference type="ARBA" id="ARBA00022989"/>
    </source>
</evidence>
<feature type="transmembrane region" description="Helical" evidence="8">
    <location>
        <begin position="134"/>
        <end position="152"/>
    </location>
</feature>
<keyword evidence="6 8" id="KW-0472">Membrane</keyword>
<keyword evidence="5 8" id="KW-1133">Transmembrane helix</keyword>
<feature type="transmembrane region" description="Helical" evidence="8">
    <location>
        <begin position="65"/>
        <end position="85"/>
    </location>
</feature>
<dbReference type="InterPro" id="IPR000715">
    <property type="entry name" value="Glycosyl_transferase_4"/>
</dbReference>
<organism evidence="9 10">
    <name type="scientific">Tenacibaculum skagerrakense</name>
    <dbReference type="NCBI Taxonomy" id="186571"/>
    <lineage>
        <taxon>Bacteria</taxon>
        <taxon>Pseudomonadati</taxon>
        <taxon>Bacteroidota</taxon>
        <taxon>Flavobacteriia</taxon>
        <taxon>Flavobacteriales</taxon>
        <taxon>Flavobacteriaceae</taxon>
        <taxon>Tenacibaculum</taxon>
    </lineage>
</organism>
<keyword evidence="7" id="KW-0460">Magnesium</keyword>
<sequence>MNYLVIFVVLSAVSFIYLKLADKFNIIDKPNHRSSHTTPTIRGGGILFYFGILIFFLLSGFKYPYFFVGVSFLAIISFIDDIVTLSSSIRLPFQFLAVGLSFYEIGIIPESGLWILPFLILGVGLVNEYNFMDGINGITGFYSIVTILAFIAINHQENVVDQDLLIYVLMSIVIFGFYNFRKKARMFAGDIGSITLAVLLCFVGGYLIYQTMSPVLILLVSVYSGDAILTVIYRKSIGESLTEPHRKHIYQKLVHTLKLSHLSVSVIYAVLQLAINVVVFYTYQFSTYNQLLITVTISIALISLYIYMFKKIEKRSASL</sequence>
<dbReference type="PANTHER" id="PTHR22926">
    <property type="entry name" value="PHOSPHO-N-ACETYLMURAMOYL-PENTAPEPTIDE-TRANSFERASE"/>
    <property type="match status" value="1"/>
</dbReference>
<evidence type="ECO:0000256" key="2">
    <source>
        <dbReference type="ARBA" id="ARBA00022475"/>
    </source>
</evidence>
<comment type="cofactor">
    <cofactor evidence="7">
        <name>Mg(2+)</name>
        <dbReference type="ChEBI" id="CHEBI:18420"/>
    </cofactor>
</comment>
<dbReference type="Pfam" id="PF00953">
    <property type="entry name" value="Glycos_transf_4"/>
    <property type="match status" value="1"/>
</dbReference>
<feature type="transmembrane region" description="Helical" evidence="8">
    <location>
        <begin position="105"/>
        <end position="127"/>
    </location>
</feature>
<evidence type="ECO:0000256" key="3">
    <source>
        <dbReference type="ARBA" id="ARBA00022679"/>
    </source>
</evidence>
<keyword evidence="10" id="KW-1185">Reference proteome</keyword>